<accession>A0A1Y2BDH0</accession>
<organism evidence="1 2">
    <name type="scientific">Naematelia encephala</name>
    <dbReference type="NCBI Taxonomy" id="71784"/>
    <lineage>
        <taxon>Eukaryota</taxon>
        <taxon>Fungi</taxon>
        <taxon>Dikarya</taxon>
        <taxon>Basidiomycota</taxon>
        <taxon>Agaricomycotina</taxon>
        <taxon>Tremellomycetes</taxon>
        <taxon>Tremellales</taxon>
        <taxon>Naemateliaceae</taxon>
        <taxon>Naematelia</taxon>
    </lineage>
</organism>
<evidence type="ECO:0000313" key="2">
    <source>
        <dbReference type="Proteomes" id="UP000193986"/>
    </source>
</evidence>
<keyword evidence="2" id="KW-1185">Reference proteome</keyword>
<dbReference type="InParanoid" id="A0A1Y2BDH0"/>
<dbReference type="EMBL" id="MCFC01000008">
    <property type="protein sequence ID" value="ORY32888.1"/>
    <property type="molecule type" value="Genomic_DNA"/>
</dbReference>
<dbReference type="OrthoDB" id="10658375at2759"/>
<protein>
    <submittedName>
        <fullName evidence="1">Uncharacterized protein</fullName>
    </submittedName>
</protein>
<evidence type="ECO:0000313" key="1">
    <source>
        <dbReference type="EMBL" id="ORY32888.1"/>
    </source>
</evidence>
<sequence>MSVSVSPLPRAFLSLSRSLALSLSLFQFLYLALSLLVWVSAQKMTSVFSHNVQHAKVILHSRHDFFALITLLVEAERGYLFWTTAAGYRINLDGLIEGLLTMYTIKTFDTTAGHQHWVKAAPHHMVTVNKRFKKTIYMAYDNIAGRRLAISRAGDGLKQLVLFIGGDYRKGLAFAEHHGCEIVIS</sequence>
<reference evidence="1 2" key="1">
    <citation type="submission" date="2016-07" db="EMBL/GenBank/DDBJ databases">
        <title>Pervasive Adenine N6-methylation of Active Genes in Fungi.</title>
        <authorList>
            <consortium name="DOE Joint Genome Institute"/>
            <person name="Mondo S.J."/>
            <person name="Dannebaum R.O."/>
            <person name="Kuo R.C."/>
            <person name="Labutti K."/>
            <person name="Haridas S."/>
            <person name="Kuo A."/>
            <person name="Salamov A."/>
            <person name="Ahrendt S.R."/>
            <person name="Lipzen A."/>
            <person name="Sullivan W."/>
            <person name="Andreopoulos W.B."/>
            <person name="Clum A."/>
            <person name="Lindquist E."/>
            <person name="Daum C."/>
            <person name="Ramamoorthy G.K."/>
            <person name="Gryganskyi A."/>
            <person name="Culley D."/>
            <person name="Magnuson J.K."/>
            <person name="James T.Y."/>
            <person name="O'Malley M.A."/>
            <person name="Stajich J.E."/>
            <person name="Spatafora J.W."/>
            <person name="Visel A."/>
            <person name="Grigoriev I.V."/>
        </authorList>
    </citation>
    <scope>NUCLEOTIDE SEQUENCE [LARGE SCALE GENOMIC DNA]</scope>
    <source>
        <strain evidence="1 2">68-887.2</strain>
    </source>
</reference>
<proteinExistence type="predicted"/>
<dbReference type="Proteomes" id="UP000193986">
    <property type="component" value="Unassembled WGS sequence"/>
</dbReference>
<gene>
    <name evidence="1" type="ORF">BCR39DRAFT_583310</name>
</gene>
<comment type="caution">
    <text evidence="1">The sequence shown here is derived from an EMBL/GenBank/DDBJ whole genome shotgun (WGS) entry which is preliminary data.</text>
</comment>
<dbReference type="AlphaFoldDB" id="A0A1Y2BDH0"/>
<name>A0A1Y2BDH0_9TREE</name>